<evidence type="ECO:0000313" key="3">
    <source>
        <dbReference type="EMBL" id="SVP92333.1"/>
    </source>
</evidence>
<feature type="region of interest" description="Disordered" evidence="1">
    <location>
        <begin position="446"/>
        <end position="499"/>
    </location>
</feature>
<evidence type="ECO:0000313" key="2">
    <source>
        <dbReference type="EMBL" id="SVP92158.1"/>
    </source>
</evidence>
<organism evidence="2">
    <name type="scientific">Theileria annulata</name>
    <dbReference type="NCBI Taxonomy" id="5874"/>
    <lineage>
        <taxon>Eukaryota</taxon>
        <taxon>Sar</taxon>
        <taxon>Alveolata</taxon>
        <taxon>Apicomplexa</taxon>
        <taxon>Aconoidasida</taxon>
        <taxon>Piroplasmida</taxon>
        <taxon>Theileriidae</taxon>
        <taxon>Theileria</taxon>
    </lineage>
</organism>
<gene>
    <name evidence="2" type="ORF">TAT_000212600</name>
    <name evidence="3" type="ORF">TAV_000212600</name>
</gene>
<proteinExistence type="predicted"/>
<sequence length="688" mass="78293">MSEDQEISSFLIDSYVLESNSNAPNSNQVLTTTAQNLTIFGESNSRLPNSSEDLIIIAQNPIILDGSNSNSLNSDKGSTIIVQNPIILDGSNSNSNSLNYNQASTIEAQNVTIITPESRSIIPQLSMDFGIDPRYATIFAKQTHIGNNQNFSCGILSLNHPEFNDTIGKFINEVAIDAFKRLKNKPDRSDGIPDDVLDYLGSKGIKNRKSIISNDNNNRSSAKKIDSKVKETELVAISVDTKDIPLDKVDVVYGDNYTTLNVKKGFGISKLTDGEKTIWKSNESSKCAKQVLLYNNCDKSYAFLLLNDMELVSLERTGWFKTWKRRTKMFDINHLDAIKYNHYNDPVFEFLTEFVGHFLIIFMPCLSNEITYKESIVFKDNDDGNYPLFLSVDLLTGQIKPHLYHIEVNHNVAEFQLGHELSDLEKRGEEDIPVLDNIRELISSIHDSKEMDGGNGPEKLTNELTNGYTNSPTTNHSNSDGSTSPENQQKFESESANNCDPKEQLIKHVELDIYKWRSEYYSGKFKSNSRYYRANENVLFDKVIDGKKVIWKMKKNELLAKEVYFYFDENDKWVIILLDNNTLKFYHKPSDSEEWTDVSTKMLSTDILKVINKNSGKLSRMDLNFDFFSSFCLIDLGNAVSVGYKDYVQYFKEFGIDHSVCLLFDILTKNVHFIEVISEVQNQLTNQH</sequence>
<protein>
    <submittedName>
        <fullName evidence="2">Uncharacterized protein</fullName>
    </submittedName>
</protein>
<dbReference type="EMBL" id="UIVT01000002">
    <property type="protein sequence ID" value="SVP92158.1"/>
    <property type="molecule type" value="Genomic_DNA"/>
</dbReference>
<dbReference type="InterPro" id="IPR007480">
    <property type="entry name" value="DUF529"/>
</dbReference>
<name>A0A3B0NCL7_THEAN</name>
<dbReference type="EMBL" id="UIVS01000002">
    <property type="protein sequence ID" value="SVP92333.1"/>
    <property type="molecule type" value="Genomic_DNA"/>
</dbReference>
<evidence type="ECO:0000256" key="1">
    <source>
        <dbReference type="SAM" id="MobiDB-lite"/>
    </source>
</evidence>
<dbReference type="Pfam" id="PF04385">
    <property type="entry name" value="FAINT"/>
    <property type="match status" value="2"/>
</dbReference>
<reference evidence="2" key="1">
    <citation type="submission" date="2018-07" db="EMBL/GenBank/DDBJ databases">
        <authorList>
            <person name="Quirk P.G."/>
            <person name="Krulwich T.A."/>
        </authorList>
    </citation>
    <scope>NUCLEOTIDE SEQUENCE</scope>
    <source>
        <strain evidence="2">Anand</strain>
    </source>
</reference>
<accession>A0A3B0NCL7</accession>
<dbReference type="AlphaFoldDB" id="A0A3B0NCL7"/>
<feature type="compositionally biased region" description="Polar residues" evidence="1">
    <location>
        <begin position="462"/>
        <end position="498"/>
    </location>
</feature>
<dbReference type="VEuPathDB" id="PiroplasmaDB:TA12635"/>